<keyword evidence="10" id="KW-1185">Reference proteome</keyword>
<evidence type="ECO:0000259" key="8">
    <source>
        <dbReference type="Pfam" id="PF14322"/>
    </source>
</evidence>
<dbReference type="CDD" id="cd08977">
    <property type="entry name" value="SusD"/>
    <property type="match status" value="1"/>
</dbReference>
<feature type="domain" description="RagB/SusD" evidence="7">
    <location>
        <begin position="333"/>
        <end position="518"/>
    </location>
</feature>
<evidence type="ECO:0000256" key="6">
    <source>
        <dbReference type="SAM" id="SignalP"/>
    </source>
</evidence>
<evidence type="ECO:0000256" key="1">
    <source>
        <dbReference type="ARBA" id="ARBA00004442"/>
    </source>
</evidence>
<gene>
    <name evidence="9" type="ORF">OCK74_23575</name>
</gene>
<keyword evidence="3 6" id="KW-0732">Signal</keyword>
<evidence type="ECO:0000256" key="3">
    <source>
        <dbReference type="ARBA" id="ARBA00022729"/>
    </source>
</evidence>
<comment type="subcellular location">
    <subcellularLocation>
        <location evidence="1">Cell outer membrane</location>
    </subcellularLocation>
</comment>
<evidence type="ECO:0000313" key="10">
    <source>
        <dbReference type="Proteomes" id="UP001155483"/>
    </source>
</evidence>
<dbReference type="Proteomes" id="UP001155483">
    <property type="component" value="Unassembled WGS sequence"/>
</dbReference>
<dbReference type="Pfam" id="PF07980">
    <property type="entry name" value="SusD_RagB"/>
    <property type="match status" value="1"/>
</dbReference>
<feature type="chain" id="PRO_5040720163" evidence="6">
    <location>
        <begin position="22"/>
        <end position="524"/>
    </location>
</feature>
<evidence type="ECO:0000256" key="5">
    <source>
        <dbReference type="ARBA" id="ARBA00023237"/>
    </source>
</evidence>
<dbReference type="AlphaFoldDB" id="A0A9X2XPY2"/>
<comment type="similarity">
    <text evidence="2">Belongs to the SusD family.</text>
</comment>
<accession>A0A9X2XPY2</accession>
<comment type="caution">
    <text evidence="9">The sequence shown here is derived from an EMBL/GenBank/DDBJ whole genome shotgun (WGS) entry which is preliminary data.</text>
</comment>
<dbReference type="Gene3D" id="1.25.40.390">
    <property type="match status" value="1"/>
</dbReference>
<dbReference type="InterPro" id="IPR033985">
    <property type="entry name" value="SusD-like_N"/>
</dbReference>
<keyword evidence="5" id="KW-0998">Cell outer membrane</keyword>
<organism evidence="9 10">
    <name type="scientific">Paraflavisolibacter caeni</name>
    <dbReference type="NCBI Taxonomy" id="2982496"/>
    <lineage>
        <taxon>Bacteria</taxon>
        <taxon>Pseudomonadati</taxon>
        <taxon>Bacteroidota</taxon>
        <taxon>Chitinophagia</taxon>
        <taxon>Chitinophagales</taxon>
        <taxon>Chitinophagaceae</taxon>
        <taxon>Paraflavisolibacter</taxon>
    </lineage>
</organism>
<dbReference type="Pfam" id="PF14322">
    <property type="entry name" value="SusD-like_3"/>
    <property type="match status" value="1"/>
</dbReference>
<sequence length="524" mass="58129">MKHINKIILIALVAVSCLACKKSFLDRPSQSQISADNFYKTTSDLRLATANLYGGSPWGIWHHEAFLPLGDILSGNCNRQWNGDWVQLYTRTVTAGNSVLNGGWKGLYILIGQCNGVINSIEQKADKSISEADKNAAIGEAKFIRGMAYYYLASLWGAVPIIEDNSKLIQDPLVKRHVVADVYKFIANDLSFAVKSLPRTDERGRVTTWSAQGMLAKVYLTMAGLGGNGTRDQKYLDSAKHFAGNVCNQSGLKLLDNYYNLFQSQYNDNEEALFALQWATGPSIGWQEGNLLLTYSPSSDINPQKNGAWLSLSPTYDLYLNYDAKDSVRRKASFTLNGDFYPELNAAGGGYKATGQSMKKHIIGNEKDNNSPSMTFTASIEHDALLRLADVYLIYAEAILGNNGSTSDAEALKYFNEVRKRAGVDELTTINMDDILKERRIEFAFEGQYWLDLVRLSYWNPTKAVKMVNDQQRVTFKYENGVATPDDPIGTAVLPATIESFTLQIPAAELAADPNLAEPPVPYY</sequence>
<dbReference type="InterPro" id="IPR011990">
    <property type="entry name" value="TPR-like_helical_dom_sf"/>
</dbReference>
<dbReference type="SUPFAM" id="SSF48452">
    <property type="entry name" value="TPR-like"/>
    <property type="match status" value="1"/>
</dbReference>
<reference evidence="9" key="1">
    <citation type="submission" date="2022-09" db="EMBL/GenBank/DDBJ databases">
        <authorList>
            <person name="Yuan C."/>
            <person name="Ke Z."/>
        </authorList>
    </citation>
    <scope>NUCLEOTIDE SEQUENCE</scope>
    <source>
        <strain evidence="9">LB-8</strain>
    </source>
</reference>
<feature type="signal peptide" evidence="6">
    <location>
        <begin position="1"/>
        <end position="21"/>
    </location>
</feature>
<dbReference type="PROSITE" id="PS51257">
    <property type="entry name" value="PROKAR_LIPOPROTEIN"/>
    <property type="match status" value="1"/>
</dbReference>
<dbReference type="InterPro" id="IPR012944">
    <property type="entry name" value="SusD_RagB_dom"/>
</dbReference>
<dbReference type="EMBL" id="JAOTIF010000028">
    <property type="protein sequence ID" value="MCU7552119.1"/>
    <property type="molecule type" value="Genomic_DNA"/>
</dbReference>
<evidence type="ECO:0000256" key="2">
    <source>
        <dbReference type="ARBA" id="ARBA00006275"/>
    </source>
</evidence>
<proteinExistence type="inferred from homology"/>
<evidence type="ECO:0000259" key="7">
    <source>
        <dbReference type="Pfam" id="PF07980"/>
    </source>
</evidence>
<dbReference type="GO" id="GO:0009279">
    <property type="term" value="C:cell outer membrane"/>
    <property type="evidence" value="ECO:0007669"/>
    <property type="project" value="UniProtKB-SubCell"/>
</dbReference>
<protein>
    <submittedName>
        <fullName evidence="9">RagB/SusD family nutrient uptake outer membrane protein</fullName>
    </submittedName>
</protein>
<feature type="domain" description="SusD-like N-terminal" evidence="8">
    <location>
        <begin position="82"/>
        <end position="220"/>
    </location>
</feature>
<keyword evidence="4" id="KW-0472">Membrane</keyword>
<evidence type="ECO:0000256" key="4">
    <source>
        <dbReference type="ARBA" id="ARBA00023136"/>
    </source>
</evidence>
<reference evidence="9" key="2">
    <citation type="submission" date="2023-04" db="EMBL/GenBank/DDBJ databases">
        <title>Paracnuella aquatica gen. nov., sp. nov., a member of the family Chitinophagaceae isolated from a hot spring.</title>
        <authorList>
            <person name="Wang C."/>
        </authorList>
    </citation>
    <scope>NUCLEOTIDE SEQUENCE</scope>
    <source>
        <strain evidence="9">LB-8</strain>
    </source>
</reference>
<dbReference type="RefSeq" id="WP_279299555.1">
    <property type="nucleotide sequence ID" value="NZ_JAOTIF010000028.1"/>
</dbReference>
<name>A0A9X2XPY2_9BACT</name>
<evidence type="ECO:0000313" key="9">
    <source>
        <dbReference type="EMBL" id="MCU7552119.1"/>
    </source>
</evidence>